<dbReference type="AlphaFoldDB" id="A0A024RX28"/>
<name>A0A024RX28_HYPJR</name>
<evidence type="ECO:0000313" key="3">
    <source>
        <dbReference type="Proteomes" id="UP000024376"/>
    </source>
</evidence>
<dbReference type="KEGG" id="trr:M419DRAFT_93450"/>
<sequence length="455" mass="50543">MFSHLLVVTCAAGLGLASSIGKRQSQTATVNLSHMQGAPQHFASGFLYGIPDTPNQIPSHFYSEIAFNYGRAGGAQLPAKGYMDGVEEYQPRFASMLSNYRTCRQFGAEFIVLLHDLWGADGSESQSDLFPGDNGDWSTWDNFLDQVVSDMRANNMTAAVKVDIWNEADGGGFWLRDRSQFLAMYSRTHNTLRNIFPEAQIFGPTFTGQPDPNNVWWTDWLSMIASNNMIPDVYCWHLIRQPGGSGGDDITFSRGVFEQMLQQFGLPSRPINIDEYGSPEEQVPASSAWFMARFERNNIHGLRSVWTGGPSLHDFMTDLLGRTGDGVYFPAGEWQVYRYYGTNMTGNRVETSPSADGFFDVYATASDRVRILGSAHTQTGSYTVNVDGMADFGFDTHGTVNVQTREFPYAGLRGEVDGPIDHGVSQISFDNNQLVIPAIISVNTSAYAWEVFRIE</sequence>
<dbReference type="InterPro" id="IPR017853">
    <property type="entry name" value="GH"/>
</dbReference>
<keyword evidence="1" id="KW-0732">Signal</keyword>
<gene>
    <name evidence="2" type="ORF">M419DRAFT_93450</name>
</gene>
<dbReference type="OrthoDB" id="3445803at2759"/>
<evidence type="ECO:0000256" key="1">
    <source>
        <dbReference type="SAM" id="SignalP"/>
    </source>
</evidence>
<dbReference type="GO" id="GO:0016787">
    <property type="term" value="F:hydrolase activity"/>
    <property type="evidence" value="ECO:0007669"/>
    <property type="project" value="UniProtKB-KW"/>
</dbReference>
<evidence type="ECO:0000313" key="2">
    <source>
        <dbReference type="EMBL" id="ETR96730.1"/>
    </source>
</evidence>
<dbReference type="Gene3D" id="3.20.20.80">
    <property type="entry name" value="Glycosidases"/>
    <property type="match status" value="1"/>
</dbReference>
<protein>
    <submittedName>
        <fullName evidence="2">Glycoside hydrolase</fullName>
    </submittedName>
</protein>
<dbReference type="Proteomes" id="UP000024376">
    <property type="component" value="Unassembled WGS sequence"/>
</dbReference>
<dbReference type="EMBL" id="KI911190">
    <property type="protein sequence ID" value="ETR96730.1"/>
    <property type="molecule type" value="Genomic_DNA"/>
</dbReference>
<feature type="signal peptide" evidence="1">
    <location>
        <begin position="1"/>
        <end position="17"/>
    </location>
</feature>
<reference evidence="3" key="1">
    <citation type="journal article" date="2013" name="Ind. Biotechnol.">
        <title>Comparative genomics analysis of Trichoderma reesei strains.</title>
        <authorList>
            <person name="Koike H."/>
            <person name="Aerts A."/>
            <person name="LaButti K."/>
            <person name="Grigoriev I.V."/>
            <person name="Baker S.E."/>
        </authorList>
    </citation>
    <scope>NUCLEOTIDE SEQUENCE [LARGE SCALE GENOMIC DNA]</scope>
    <source>
        <strain evidence="3">ATCC 56765 / BCRC 32924 / NRRL 11460 / Rut C-30</strain>
    </source>
</reference>
<accession>A0A024RX28</accession>
<keyword evidence="2" id="KW-0378">Hydrolase</keyword>
<proteinExistence type="predicted"/>
<dbReference type="HOGENOM" id="CLU_023231_1_0_1"/>
<dbReference type="SUPFAM" id="SSF51445">
    <property type="entry name" value="(Trans)glycosidases"/>
    <property type="match status" value="1"/>
</dbReference>
<organism evidence="2 3">
    <name type="scientific">Hypocrea jecorina (strain ATCC 56765 / BCRC 32924 / NRRL 11460 / Rut C-30)</name>
    <name type="common">Trichoderma reesei</name>
    <dbReference type="NCBI Taxonomy" id="1344414"/>
    <lineage>
        <taxon>Eukaryota</taxon>
        <taxon>Fungi</taxon>
        <taxon>Dikarya</taxon>
        <taxon>Ascomycota</taxon>
        <taxon>Pezizomycotina</taxon>
        <taxon>Sordariomycetes</taxon>
        <taxon>Hypocreomycetidae</taxon>
        <taxon>Hypocreales</taxon>
        <taxon>Hypocreaceae</taxon>
        <taxon>Trichoderma</taxon>
    </lineage>
</organism>
<feature type="chain" id="PRO_5001533355" evidence="1">
    <location>
        <begin position="18"/>
        <end position="455"/>
    </location>
</feature>